<evidence type="ECO:0000256" key="5">
    <source>
        <dbReference type="ARBA" id="ARBA00023136"/>
    </source>
</evidence>
<dbReference type="Proteomes" id="UP000053257">
    <property type="component" value="Unassembled WGS sequence"/>
</dbReference>
<dbReference type="InterPro" id="IPR038213">
    <property type="entry name" value="IFI6/IFI27-like_sf"/>
</dbReference>
<reference evidence="6 7" key="1">
    <citation type="journal article" date="2014" name="PLoS Genet.">
        <title>Analysis of the Phlebiopsis gigantea genome, transcriptome and secretome provides insight into its pioneer colonization strategies of wood.</title>
        <authorList>
            <person name="Hori C."/>
            <person name="Ishida T."/>
            <person name="Igarashi K."/>
            <person name="Samejima M."/>
            <person name="Suzuki H."/>
            <person name="Master E."/>
            <person name="Ferreira P."/>
            <person name="Ruiz-Duenas F.J."/>
            <person name="Held B."/>
            <person name="Canessa P."/>
            <person name="Larrondo L.F."/>
            <person name="Schmoll M."/>
            <person name="Druzhinina I.S."/>
            <person name="Kubicek C.P."/>
            <person name="Gaskell J.A."/>
            <person name="Kersten P."/>
            <person name="St John F."/>
            <person name="Glasner J."/>
            <person name="Sabat G."/>
            <person name="Splinter BonDurant S."/>
            <person name="Syed K."/>
            <person name="Yadav J."/>
            <person name="Mgbeahuruike A.C."/>
            <person name="Kovalchuk A."/>
            <person name="Asiegbu F.O."/>
            <person name="Lackner G."/>
            <person name="Hoffmeister D."/>
            <person name="Rencoret J."/>
            <person name="Gutierrez A."/>
            <person name="Sun H."/>
            <person name="Lindquist E."/>
            <person name="Barry K."/>
            <person name="Riley R."/>
            <person name="Grigoriev I.V."/>
            <person name="Henrissat B."/>
            <person name="Kues U."/>
            <person name="Berka R.M."/>
            <person name="Martinez A.T."/>
            <person name="Covert S.F."/>
            <person name="Blanchette R.A."/>
            <person name="Cullen D."/>
        </authorList>
    </citation>
    <scope>NUCLEOTIDE SEQUENCE [LARGE SCALE GENOMIC DNA]</scope>
    <source>
        <strain evidence="6 7">11061_1 CR5-6</strain>
    </source>
</reference>
<dbReference type="GO" id="GO:0016020">
    <property type="term" value="C:membrane"/>
    <property type="evidence" value="ECO:0007669"/>
    <property type="project" value="UniProtKB-SubCell"/>
</dbReference>
<organism evidence="6 7">
    <name type="scientific">Phlebiopsis gigantea (strain 11061_1 CR5-6)</name>
    <name type="common">White-rot fungus</name>
    <name type="synonym">Peniophora gigantea</name>
    <dbReference type="NCBI Taxonomy" id="745531"/>
    <lineage>
        <taxon>Eukaryota</taxon>
        <taxon>Fungi</taxon>
        <taxon>Dikarya</taxon>
        <taxon>Basidiomycota</taxon>
        <taxon>Agaricomycotina</taxon>
        <taxon>Agaricomycetes</taxon>
        <taxon>Polyporales</taxon>
        <taxon>Phanerochaetaceae</taxon>
        <taxon>Phlebiopsis</taxon>
    </lineage>
</organism>
<dbReference type="Pfam" id="PF06140">
    <property type="entry name" value="Ifi-6-16"/>
    <property type="match status" value="1"/>
</dbReference>
<evidence type="ECO:0000256" key="3">
    <source>
        <dbReference type="ARBA" id="ARBA00022692"/>
    </source>
</evidence>
<evidence type="ECO:0000313" key="6">
    <source>
        <dbReference type="EMBL" id="KIP05248.1"/>
    </source>
</evidence>
<comment type="subcellular location">
    <subcellularLocation>
        <location evidence="1">Membrane</location>
        <topology evidence="1">Multi-pass membrane protein</topology>
    </subcellularLocation>
</comment>
<evidence type="ECO:0000256" key="2">
    <source>
        <dbReference type="ARBA" id="ARBA00007262"/>
    </source>
</evidence>
<keyword evidence="7" id="KW-1185">Reference proteome</keyword>
<sequence>MLIPQGFILRPLLSLIGFGPFGPIKGSTAAWAQRRFWGAAVAKGSWFSVLQRAGMTLGLSWWQWIKVMSVAVMAWFWKLFH</sequence>
<gene>
    <name evidence="6" type="ORF">PHLGIDRAFT_19771</name>
</gene>
<dbReference type="AlphaFoldDB" id="A0A0C3PHA0"/>
<protein>
    <submittedName>
        <fullName evidence="6">Uncharacterized protein</fullName>
    </submittedName>
</protein>
<dbReference type="HOGENOM" id="CLU_2574664_0_0_1"/>
<dbReference type="EMBL" id="KN840549">
    <property type="protein sequence ID" value="KIP05248.1"/>
    <property type="molecule type" value="Genomic_DNA"/>
</dbReference>
<dbReference type="InterPro" id="IPR009311">
    <property type="entry name" value="IFI6/IFI27-like"/>
</dbReference>
<dbReference type="OrthoDB" id="440424at2759"/>
<name>A0A0C3PHA0_PHLG1</name>
<dbReference type="Gene3D" id="6.10.110.10">
    <property type="match status" value="1"/>
</dbReference>
<evidence type="ECO:0000256" key="1">
    <source>
        <dbReference type="ARBA" id="ARBA00004141"/>
    </source>
</evidence>
<evidence type="ECO:0000256" key="4">
    <source>
        <dbReference type="ARBA" id="ARBA00022989"/>
    </source>
</evidence>
<comment type="similarity">
    <text evidence="2">Belongs to the IFI6/IFI27 family.</text>
</comment>
<keyword evidence="5" id="KW-0472">Membrane</keyword>
<proteinExistence type="inferred from homology"/>
<keyword evidence="4" id="KW-1133">Transmembrane helix</keyword>
<accession>A0A0C3PHA0</accession>
<evidence type="ECO:0000313" key="7">
    <source>
        <dbReference type="Proteomes" id="UP000053257"/>
    </source>
</evidence>
<keyword evidence="3" id="KW-0812">Transmembrane</keyword>